<dbReference type="InterPro" id="IPR026902">
    <property type="entry name" value="RnfC_N"/>
</dbReference>
<dbReference type="PROSITE" id="PS51379">
    <property type="entry name" value="4FE4S_FER_2"/>
    <property type="match status" value="2"/>
</dbReference>
<comment type="function">
    <text evidence="8">Part of a membrane-bound complex that couples electron transfer with translocation of ions across the membrane.</text>
</comment>
<keyword evidence="8" id="KW-1278">Translocase</keyword>
<dbReference type="Proteomes" id="UP000001269">
    <property type="component" value="Chromosome"/>
</dbReference>
<dbReference type="InterPro" id="IPR010208">
    <property type="entry name" value="Ion_transpt_RnfC/RsxC"/>
</dbReference>
<evidence type="ECO:0000313" key="11">
    <source>
        <dbReference type="Proteomes" id="UP000001269"/>
    </source>
</evidence>
<dbReference type="GO" id="GO:0022900">
    <property type="term" value="P:electron transport chain"/>
    <property type="evidence" value="ECO:0007669"/>
    <property type="project" value="UniProtKB-UniRule"/>
</dbReference>
<reference evidence="10 11" key="1">
    <citation type="journal article" date="2011" name="PLoS Genet.">
        <title>Sequence conservation and functional constraint on intergenic spacers in reduced genomes of the obligate symbiont buchnera.</title>
        <authorList>
            <person name="Degnan P.H."/>
            <person name="Ochman H."/>
            <person name="Moran N.A."/>
        </authorList>
    </citation>
    <scope>NUCLEOTIDE SEQUENCE [LARGE SCALE GENOMIC DNA]</scope>
    <source>
        <strain evidence="10 11">Ak</strain>
    </source>
</reference>
<feature type="binding site" evidence="8">
    <location>
        <position position="394"/>
    </location>
    <ligand>
        <name>[4Fe-4S] cluster</name>
        <dbReference type="ChEBI" id="CHEBI:49883"/>
        <label>1</label>
    </ligand>
</feature>
<keyword evidence="8" id="KW-0997">Cell inner membrane</keyword>
<sequence length="490" mass="56529">MLLKSLPLPDKFFIFIKGDFCNKKLRVEINQKVLRGQPLIFSNKFDTPIHAPTSGLIEDIFFDSNHTQKHKKNIKIVLSPDYLDKWIRLKPIENYKKYTPEKLIKIIHQSGIVGLGGGEFSSAKKLKLSINKVHTLIVNAVESEPYISADNCLVYNYINEILIGCKIICWITKIQTVVIAIQEDSIESISKIYGLIKNESLFKICILKKKYPGGSSKVLIKSLTGKEIPCNKHAVDIGYLIFNVATIFSIKRAIINGEPLTERIITLFSDQNFLSGNFWIRIGTPIKYFLTDNKLKKCLIASVYLGGPFMGKKINNTNYSVSKKTNGILIKLEQEKSKNIIEKNCIRCGYCLHVCPVNLIPQQLYWYSRNKNHKETKKHYILDCIECKACEKVCPSHIPLVKYFKKEKHILKSIKLENNHKKISLIRFKKREKRLLNAKMTININDQKHAFIKNSNVYLIKNRDEKISNTKKNVRKKVLQEAIERMKSKK</sequence>
<dbReference type="InterPro" id="IPR037225">
    <property type="entry name" value="Nuo51_FMN-bd_sf"/>
</dbReference>
<dbReference type="SUPFAM" id="SSF142019">
    <property type="entry name" value="Nqo1 FMN-binding domain-like"/>
    <property type="match status" value="1"/>
</dbReference>
<feature type="binding site" evidence="8">
    <location>
        <position position="348"/>
    </location>
    <ligand>
        <name>[4Fe-4S] cluster</name>
        <dbReference type="ChEBI" id="CHEBI:49883"/>
        <label>1</label>
    </ligand>
</feature>
<dbReference type="eggNOG" id="COG4656">
    <property type="taxonomic scope" value="Bacteria"/>
</dbReference>
<keyword evidence="8" id="KW-1003">Cell membrane</keyword>
<dbReference type="Pfam" id="PF13375">
    <property type="entry name" value="RnfC_N"/>
    <property type="match status" value="1"/>
</dbReference>
<evidence type="ECO:0000256" key="4">
    <source>
        <dbReference type="ARBA" id="ARBA00022737"/>
    </source>
</evidence>
<comment type="subunit">
    <text evidence="8">The complex is composed of six subunits: RnfA, RnfB, RnfC, RnfD, RnfE and RnfG.</text>
</comment>
<feature type="binding site" evidence="8">
    <location>
        <position position="355"/>
    </location>
    <ligand>
        <name>[4Fe-4S] cluster</name>
        <dbReference type="ChEBI" id="CHEBI:49883"/>
        <label>2</label>
    </ligand>
</feature>
<dbReference type="InterPro" id="IPR011538">
    <property type="entry name" value="Nuo51_FMN-bd"/>
</dbReference>
<evidence type="ECO:0000256" key="5">
    <source>
        <dbReference type="ARBA" id="ARBA00022982"/>
    </source>
</evidence>
<feature type="binding site" evidence="8">
    <location>
        <position position="384"/>
    </location>
    <ligand>
        <name>[4Fe-4S] cluster</name>
        <dbReference type="ChEBI" id="CHEBI:49883"/>
        <label>2</label>
    </ligand>
</feature>
<dbReference type="KEGG" id="bak:BAKON_114"/>
<dbReference type="GO" id="GO:0051539">
    <property type="term" value="F:4 iron, 4 sulfur cluster binding"/>
    <property type="evidence" value="ECO:0007669"/>
    <property type="project" value="UniProtKB-KW"/>
</dbReference>
<dbReference type="PROSITE" id="PS00198">
    <property type="entry name" value="4FE4S_FER_1"/>
    <property type="match status" value="2"/>
</dbReference>
<proteinExistence type="inferred from homology"/>
<dbReference type="Gene3D" id="3.30.70.20">
    <property type="match status" value="1"/>
</dbReference>
<comment type="similarity">
    <text evidence="8">Belongs to the 4Fe4S bacterial-type ferredoxin family. RnfC subfamily.</text>
</comment>
<dbReference type="OrthoDB" id="9767754at2"/>
<keyword evidence="4 8" id="KW-0677">Repeat</keyword>
<dbReference type="EC" id="7.-.-.-" evidence="8"/>
<keyword evidence="1 8" id="KW-0813">Transport</keyword>
<dbReference type="GO" id="GO:0009055">
    <property type="term" value="F:electron transfer activity"/>
    <property type="evidence" value="ECO:0007669"/>
    <property type="project" value="InterPro"/>
</dbReference>
<dbReference type="NCBIfam" id="NF003454">
    <property type="entry name" value="PRK05035.1"/>
    <property type="match status" value="1"/>
</dbReference>
<keyword evidence="5 8" id="KW-0249">Electron transport</keyword>
<dbReference type="GO" id="GO:0046872">
    <property type="term" value="F:metal ion binding"/>
    <property type="evidence" value="ECO:0007669"/>
    <property type="project" value="UniProtKB-KW"/>
</dbReference>
<dbReference type="NCBIfam" id="TIGR01945">
    <property type="entry name" value="rnfC"/>
    <property type="match status" value="1"/>
</dbReference>
<evidence type="ECO:0000313" key="10">
    <source>
        <dbReference type="EMBL" id="AEO08477.1"/>
    </source>
</evidence>
<dbReference type="Pfam" id="PF12838">
    <property type="entry name" value="Fer4_7"/>
    <property type="match status" value="1"/>
</dbReference>
<gene>
    <name evidence="10" type="primary">rsxC</name>
    <name evidence="8" type="synonym">rnfC</name>
    <name evidence="10" type="ORF">BAKON_114</name>
</gene>
<feature type="binding site" evidence="8">
    <location>
        <position position="390"/>
    </location>
    <ligand>
        <name>[4Fe-4S] cluster</name>
        <dbReference type="ChEBI" id="CHEBI:49883"/>
        <label>2</label>
    </ligand>
</feature>
<keyword evidence="6 8" id="KW-0408">Iron</keyword>
<feature type="domain" description="4Fe-4S ferredoxin-type" evidence="9">
    <location>
        <begin position="376"/>
        <end position="404"/>
    </location>
</feature>
<evidence type="ECO:0000256" key="8">
    <source>
        <dbReference type="HAMAP-Rule" id="MF_00461"/>
    </source>
</evidence>
<dbReference type="PANTHER" id="PTHR43034">
    <property type="entry name" value="ION-TRANSLOCATING OXIDOREDUCTASE COMPLEX SUBUNIT C"/>
    <property type="match status" value="1"/>
</dbReference>
<comment type="subcellular location">
    <subcellularLocation>
        <location evidence="8">Cell inner membrane</location>
        <topology evidence="8">Peripheral membrane protein</topology>
    </subcellularLocation>
</comment>
<evidence type="ECO:0000256" key="1">
    <source>
        <dbReference type="ARBA" id="ARBA00022448"/>
    </source>
</evidence>
<dbReference type="GO" id="GO:0005886">
    <property type="term" value="C:plasma membrane"/>
    <property type="evidence" value="ECO:0007669"/>
    <property type="project" value="UniProtKB-SubCell"/>
</dbReference>
<dbReference type="STRING" id="1005090.BAKON_114"/>
<keyword evidence="8" id="KW-0472">Membrane</keyword>
<evidence type="ECO:0000259" key="9">
    <source>
        <dbReference type="PROSITE" id="PS51379"/>
    </source>
</evidence>
<dbReference type="PANTHER" id="PTHR43034:SF2">
    <property type="entry name" value="ION-TRANSLOCATING OXIDOREDUCTASE COMPLEX SUBUNIT C"/>
    <property type="match status" value="1"/>
</dbReference>
<feature type="domain" description="4Fe-4S ferredoxin-type" evidence="9">
    <location>
        <begin position="336"/>
        <end position="365"/>
    </location>
</feature>
<dbReference type="EMBL" id="CP002645">
    <property type="protein sequence ID" value="AEO08477.1"/>
    <property type="molecule type" value="Genomic_DNA"/>
</dbReference>
<feature type="binding site" evidence="8">
    <location>
        <position position="387"/>
    </location>
    <ligand>
        <name>[4Fe-4S] cluster</name>
        <dbReference type="ChEBI" id="CHEBI:49883"/>
        <label>2</label>
    </ligand>
</feature>
<evidence type="ECO:0000256" key="2">
    <source>
        <dbReference type="ARBA" id="ARBA00022485"/>
    </source>
</evidence>
<dbReference type="Gene3D" id="3.40.50.11540">
    <property type="entry name" value="NADH-ubiquinone oxidoreductase 51kDa subunit"/>
    <property type="match status" value="1"/>
</dbReference>
<dbReference type="SUPFAM" id="SSF46548">
    <property type="entry name" value="alpha-helical ferredoxin"/>
    <property type="match status" value="1"/>
</dbReference>
<feature type="binding site" evidence="8">
    <location>
        <position position="351"/>
    </location>
    <ligand>
        <name>[4Fe-4S] cluster</name>
        <dbReference type="ChEBI" id="CHEBI:49883"/>
        <label>1</label>
    </ligand>
</feature>
<keyword evidence="3 8" id="KW-0479">Metal-binding</keyword>
<dbReference type="Pfam" id="PF01512">
    <property type="entry name" value="Complex1_51K"/>
    <property type="match status" value="1"/>
</dbReference>
<accession>G2LMI9</accession>
<feature type="binding site" evidence="8">
    <location>
        <position position="345"/>
    </location>
    <ligand>
        <name>[4Fe-4S] cluster</name>
        <dbReference type="ChEBI" id="CHEBI:49883"/>
        <label>1</label>
    </ligand>
</feature>
<protein>
    <recommendedName>
        <fullName evidence="8">Ion-translocating oxidoreductase complex subunit C</fullName>
        <ecNumber evidence="8">7.-.-.-</ecNumber>
    </recommendedName>
    <alternativeName>
        <fullName evidence="8">Rnf electron transport complex subunit C</fullName>
    </alternativeName>
</protein>
<dbReference type="InterPro" id="IPR017896">
    <property type="entry name" value="4Fe4S_Fe-S-bd"/>
</dbReference>
<evidence type="ECO:0000256" key="3">
    <source>
        <dbReference type="ARBA" id="ARBA00022723"/>
    </source>
</evidence>
<organism evidence="10 11">
    <name type="scientific">Buchnera aphidicola str. Ak</name>
    <name type="common">Acyrthosiphon kondoi</name>
    <dbReference type="NCBI Taxonomy" id="1005090"/>
    <lineage>
        <taxon>Bacteria</taxon>
        <taxon>Pseudomonadati</taxon>
        <taxon>Pseudomonadota</taxon>
        <taxon>Gammaproteobacteria</taxon>
        <taxon>Enterobacterales</taxon>
        <taxon>Erwiniaceae</taxon>
        <taxon>Buchnera</taxon>
    </lineage>
</organism>
<keyword evidence="2 8" id="KW-0004">4Fe-4S</keyword>
<keyword evidence="7 8" id="KW-0411">Iron-sulfur</keyword>
<dbReference type="AlphaFoldDB" id="G2LMI9"/>
<evidence type="ECO:0000256" key="7">
    <source>
        <dbReference type="ARBA" id="ARBA00023014"/>
    </source>
</evidence>
<dbReference type="HAMAP" id="MF_00461">
    <property type="entry name" value="RsxC_RnfC"/>
    <property type="match status" value="1"/>
</dbReference>
<evidence type="ECO:0000256" key="6">
    <source>
        <dbReference type="ARBA" id="ARBA00023004"/>
    </source>
</evidence>
<comment type="cofactor">
    <cofactor evidence="8">
        <name>[4Fe-4S] cluster</name>
        <dbReference type="ChEBI" id="CHEBI:49883"/>
    </cofactor>
    <text evidence="8">Binds 2 [4Fe-4S] clusters per subunit.</text>
</comment>
<dbReference type="PATRIC" id="fig|1005090.4.peg.107"/>
<dbReference type="InterPro" id="IPR017900">
    <property type="entry name" value="4Fe4S_Fe_S_CS"/>
</dbReference>
<name>G2LMI9_9GAMM</name>
<dbReference type="HOGENOM" id="CLU_010808_6_2_6"/>